<reference evidence="5 6" key="1">
    <citation type="submission" date="2021-05" db="EMBL/GenBank/DDBJ databases">
        <title>The draft genome of Geobacter pelophilus DSM 12255.</title>
        <authorList>
            <person name="Xu Z."/>
            <person name="Masuda Y."/>
            <person name="Itoh H."/>
            <person name="Senoo K."/>
        </authorList>
    </citation>
    <scope>NUCLEOTIDE SEQUENCE [LARGE SCALE GENOMIC DNA]</scope>
    <source>
        <strain evidence="5 6">DSM 12255</strain>
    </source>
</reference>
<evidence type="ECO:0000313" key="5">
    <source>
        <dbReference type="EMBL" id="MBT0664080.1"/>
    </source>
</evidence>
<dbReference type="Pfam" id="PF12838">
    <property type="entry name" value="Fer4_7"/>
    <property type="match status" value="1"/>
</dbReference>
<dbReference type="RefSeq" id="WP_214170848.1">
    <property type="nucleotide sequence ID" value="NZ_JAHCVJ010000002.1"/>
</dbReference>
<dbReference type="PROSITE" id="PS00198">
    <property type="entry name" value="4FE4S_FER_1"/>
    <property type="match status" value="2"/>
</dbReference>
<dbReference type="AlphaFoldDB" id="A0AAW4L2Q6"/>
<dbReference type="EMBL" id="JAHCVJ010000002">
    <property type="protein sequence ID" value="MBT0664080.1"/>
    <property type="molecule type" value="Genomic_DNA"/>
</dbReference>
<dbReference type="PROSITE" id="PS51379">
    <property type="entry name" value="4FE4S_FER_2"/>
    <property type="match status" value="2"/>
</dbReference>
<keyword evidence="6" id="KW-1185">Reference proteome</keyword>
<keyword evidence="1" id="KW-0479">Metal-binding</keyword>
<feature type="domain" description="4Fe-4S ferredoxin-type" evidence="4">
    <location>
        <begin position="33"/>
        <end position="63"/>
    </location>
</feature>
<dbReference type="GO" id="GO:0051536">
    <property type="term" value="F:iron-sulfur cluster binding"/>
    <property type="evidence" value="ECO:0007669"/>
    <property type="project" value="UniProtKB-KW"/>
</dbReference>
<dbReference type="PANTHER" id="PTHR43122">
    <property type="entry name" value="FERREDOXIN SUBUNIT OF PYRUVATE:FLAVODOXIN OXIDOREDUCTASE-RELATED"/>
    <property type="match status" value="1"/>
</dbReference>
<accession>A0AAW4L2Q6</accession>
<proteinExistence type="predicted"/>
<comment type="caution">
    <text evidence="5">The sequence shown here is derived from an EMBL/GenBank/DDBJ whole genome shotgun (WGS) entry which is preliminary data.</text>
</comment>
<protein>
    <submittedName>
        <fullName evidence="5">4Fe-4S binding protein</fullName>
    </submittedName>
</protein>
<dbReference type="SUPFAM" id="SSF54862">
    <property type="entry name" value="4Fe-4S ferredoxins"/>
    <property type="match status" value="1"/>
</dbReference>
<dbReference type="InterPro" id="IPR017896">
    <property type="entry name" value="4Fe4S_Fe-S-bd"/>
</dbReference>
<name>A0AAW4L2Q6_9BACT</name>
<gene>
    <name evidence="5" type="ORF">KI809_07170</name>
</gene>
<keyword evidence="2" id="KW-0408">Iron</keyword>
<organism evidence="5 6">
    <name type="scientific">Geoanaerobacter pelophilus</name>
    <dbReference type="NCBI Taxonomy" id="60036"/>
    <lineage>
        <taxon>Bacteria</taxon>
        <taxon>Pseudomonadati</taxon>
        <taxon>Thermodesulfobacteriota</taxon>
        <taxon>Desulfuromonadia</taxon>
        <taxon>Geobacterales</taxon>
        <taxon>Geobacteraceae</taxon>
        <taxon>Geoanaerobacter</taxon>
    </lineage>
</organism>
<dbReference type="PANTHER" id="PTHR43122:SF2">
    <property type="entry name" value="FERREDOXIN SUBUNIT OF PYRUVATE:FLAVODOXIN OXIDOREDUCTASE"/>
    <property type="match status" value="1"/>
</dbReference>
<sequence length="83" mass="9499">MVEITLHEQACRGCEMCVDICPTKVFEFDGAKRLCEIKHAEDCIACLSCAYICPSGALSHANFHTVKNFYRDLEFCNRMEKFL</sequence>
<dbReference type="InterPro" id="IPR017900">
    <property type="entry name" value="4Fe4S_Fe_S_CS"/>
</dbReference>
<evidence type="ECO:0000259" key="4">
    <source>
        <dbReference type="PROSITE" id="PS51379"/>
    </source>
</evidence>
<evidence type="ECO:0000256" key="2">
    <source>
        <dbReference type="ARBA" id="ARBA00023004"/>
    </source>
</evidence>
<dbReference type="GO" id="GO:0046872">
    <property type="term" value="F:metal ion binding"/>
    <property type="evidence" value="ECO:0007669"/>
    <property type="project" value="UniProtKB-KW"/>
</dbReference>
<evidence type="ECO:0000313" key="6">
    <source>
        <dbReference type="Proteomes" id="UP000811899"/>
    </source>
</evidence>
<feature type="domain" description="4Fe-4S ferredoxin-type" evidence="4">
    <location>
        <begin position="2"/>
        <end position="31"/>
    </location>
</feature>
<evidence type="ECO:0000256" key="3">
    <source>
        <dbReference type="ARBA" id="ARBA00023014"/>
    </source>
</evidence>
<evidence type="ECO:0000256" key="1">
    <source>
        <dbReference type="ARBA" id="ARBA00022723"/>
    </source>
</evidence>
<keyword evidence="3" id="KW-0411">Iron-sulfur</keyword>
<dbReference type="Proteomes" id="UP000811899">
    <property type="component" value="Unassembled WGS sequence"/>
</dbReference>
<dbReference type="Gene3D" id="3.30.70.20">
    <property type="match status" value="1"/>
</dbReference>